<sequence>MLCFCEQVPAPKKRVCEDTDIAYVVETTYPHIETMRIGQNFRHFCTCPLNTKFELKEYYTKNGPLADIDISEYTCAPLAACKPEDSCKTVTETPDSFIVENNCACPSPSKCPTSGKPSQEMPVGKGVVKFIPCQ</sequence>
<name>A0A7R9GHJ6_9CRUS</name>
<protein>
    <submittedName>
        <fullName evidence="1">Uncharacterized protein</fullName>
    </submittedName>
</protein>
<reference evidence="1" key="1">
    <citation type="submission" date="2020-11" db="EMBL/GenBank/DDBJ databases">
        <authorList>
            <person name="Tran Van P."/>
        </authorList>
    </citation>
    <scope>NUCLEOTIDE SEQUENCE</scope>
</reference>
<gene>
    <name evidence="1" type="ORF">NMOB1V02_LOCUS8916</name>
</gene>
<evidence type="ECO:0000313" key="1">
    <source>
        <dbReference type="EMBL" id="CAD7281268.1"/>
    </source>
</evidence>
<organism evidence="1">
    <name type="scientific">Notodromas monacha</name>
    <dbReference type="NCBI Taxonomy" id="399045"/>
    <lineage>
        <taxon>Eukaryota</taxon>
        <taxon>Metazoa</taxon>
        <taxon>Ecdysozoa</taxon>
        <taxon>Arthropoda</taxon>
        <taxon>Crustacea</taxon>
        <taxon>Oligostraca</taxon>
        <taxon>Ostracoda</taxon>
        <taxon>Podocopa</taxon>
        <taxon>Podocopida</taxon>
        <taxon>Cypridocopina</taxon>
        <taxon>Cypridoidea</taxon>
        <taxon>Cyprididae</taxon>
        <taxon>Notodromas</taxon>
    </lineage>
</organism>
<keyword evidence="2" id="KW-1185">Reference proteome</keyword>
<dbReference type="EMBL" id="OA884774">
    <property type="protein sequence ID" value="CAD7281268.1"/>
    <property type="molecule type" value="Genomic_DNA"/>
</dbReference>
<dbReference type="Proteomes" id="UP000678499">
    <property type="component" value="Unassembled WGS sequence"/>
</dbReference>
<evidence type="ECO:0000313" key="2">
    <source>
        <dbReference type="Proteomes" id="UP000678499"/>
    </source>
</evidence>
<proteinExistence type="predicted"/>
<dbReference type="AlphaFoldDB" id="A0A7R9GHJ6"/>
<accession>A0A7R9GHJ6</accession>
<dbReference type="EMBL" id="CAJPEX010002737">
    <property type="protein sequence ID" value="CAG0921420.1"/>
    <property type="molecule type" value="Genomic_DNA"/>
</dbReference>